<organism evidence="1 2">
    <name type="scientific">Methylobacterium mesophilicum SR1.6/6</name>
    <dbReference type="NCBI Taxonomy" id="908290"/>
    <lineage>
        <taxon>Bacteria</taxon>
        <taxon>Pseudomonadati</taxon>
        <taxon>Pseudomonadota</taxon>
        <taxon>Alphaproteobacteria</taxon>
        <taxon>Hyphomicrobiales</taxon>
        <taxon>Methylobacteriaceae</taxon>
        <taxon>Methylobacterium</taxon>
    </lineage>
</organism>
<protein>
    <submittedName>
        <fullName evidence="1">Uncharacterized protein</fullName>
    </submittedName>
</protein>
<proteinExistence type="predicted"/>
<dbReference type="AlphaFoldDB" id="A0A6B9FKQ6"/>
<dbReference type="RefSeq" id="WP_106428233.1">
    <property type="nucleotide sequence ID" value="NZ_CP043538.1"/>
</dbReference>
<dbReference type="EMBL" id="CP043538">
    <property type="protein sequence ID" value="QGY01498.1"/>
    <property type="molecule type" value="Genomic_DNA"/>
</dbReference>
<gene>
    <name evidence="1" type="ORF">MMSR116_05960</name>
</gene>
<name>A0A6B9FKQ6_9HYPH</name>
<reference evidence="1 2" key="2">
    <citation type="journal article" date="2013" name="Genome Announc.">
        <title>Draft Genome Sequence of Methylobacterium mesophilicum Strain SR1.6/6, Isolated from Citrus sinensis.</title>
        <authorList>
            <person name="Marinho Almeida D."/>
            <person name="Dini-Andreote F."/>
            <person name="Camargo Neves A.A."/>
            <person name="Juca Ramos R.T."/>
            <person name="Andreote F.D."/>
            <person name="Carneiro A.R."/>
            <person name="Oliveira de Souza Lima A."/>
            <person name="Caracciolo Gomes de Sa P.H."/>
            <person name="Ribeiro Barbosa M.S."/>
            <person name="Araujo W.L."/>
            <person name="Silva A."/>
        </authorList>
    </citation>
    <scope>NUCLEOTIDE SEQUENCE [LARGE SCALE GENOMIC DNA]</scope>
    <source>
        <strain evidence="1 2">SR1.6/6</strain>
    </source>
</reference>
<dbReference type="KEGG" id="mmes:MMSR116_05960"/>
<sequence length="73" mass="7326">MTAEGDAWFAYRCALLAQICAALESNGAALFDDLIPETAAVLSLRAAASSPYPIASAGARQGLPTAIITGAAS</sequence>
<evidence type="ECO:0000313" key="1">
    <source>
        <dbReference type="EMBL" id="QGY01498.1"/>
    </source>
</evidence>
<reference evidence="1 2" key="1">
    <citation type="journal article" date="2012" name="Genet. Mol. Biol.">
        <title>Analysis of 16S rRNA and mxaF genes revealing insights into Methylobacterium niche-specific plant association.</title>
        <authorList>
            <person name="Dourado M.N."/>
            <person name="Andreote F.D."/>
            <person name="Dini-Andreote F."/>
            <person name="Conti R."/>
            <person name="Araujo J.M."/>
            <person name="Araujo W.L."/>
        </authorList>
    </citation>
    <scope>NUCLEOTIDE SEQUENCE [LARGE SCALE GENOMIC DNA]</scope>
    <source>
        <strain evidence="1 2">SR1.6/6</strain>
    </source>
</reference>
<dbReference type="Proteomes" id="UP000012488">
    <property type="component" value="Chromosome"/>
</dbReference>
<accession>A0A6B9FKQ6</accession>
<evidence type="ECO:0000313" key="2">
    <source>
        <dbReference type="Proteomes" id="UP000012488"/>
    </source>
</evidence>